<keyword evidence="4 10" id="KW-0633">Potassium transport</keyword>
<keyword evidence="7 10" id="KW-1133">Transmembrane helix</keyword>
<dbReference type="NCBIfam" id="TIGR00934">
    <property type="entry name" value="2a38euk"/>
    <property type="match status" value="1"/>
</dbReference>
<evidence type="ECO:0000256" key="5">
    <source>
        <dbReference type="ARBA" id="ARBA00022692"/>
    </source>
</evidence>
<name>A0AA91T0Z1_CLALS</name>
<feature type="compositionally biased region" description="Basic and acidic residues" evidence="11">
    <location>
        <begin position="258"/>
        <end position="270"/>
    </location>
</feature>
<accession>A0AA91T0Z1</accession>
<dbReference type="Pfam" id="PF02386">
    <property type="entry name" value="TrkH"/>
    <property type="match status" value="1"/>
</dbReference>
<feature type="transmembrane region" description="Helical" evidence="10">
    <location>
        <begin position="610"/>
        <end position="639"/>
    </location>
</feature>
<feature type="transmembrane region" description="Helical" evidence="10">
    <location>
        <begin position="101"/>
        <end position="126"/>
    </location>
</feature>
<evidence type="ECO:0000256" key="2">
    <source>
        <dbReference type="ARBA" id="ARBA00009137"/>
    </source>
</evidence>
<feature type="transmembrane region" description="Helical" evidence="10">
    <location>
        <begin position="738"/>
        <end position="755"/>
    </location>
</feature>
<dbReference type="InterPro" id="IPR003445">
    <property type="entry name" value="Cat_transpt"/>
</dbReference>
<feature type="transmembrane region" description="Helical" evidence="10">
    <location>
        <begin position="823"/>
        <end position="845"/>
    </location>
</feature>
<evidence type="ECO:0000256" key="4">
    <source>
        <dbReference type="ARBA" id="ARBA00022538"/>
    </source>
</evidence>
<comment type="caution">
    <text evidence="12">The sequence shown here is derived from an EMBL/GenBank/DDBJ whole genome shotgun (WGS) entry which is preliminary data.</text>
</comment>
<feature type="region of interest" description="Disordered" evidence="11">
    <location>
        <begin position="320"/>
        <end position="340"/>
    </location>
</feature>
<feature type="region of interest" description="Disordered" evidence="11">
    <location>
        <begin position="353"/>
        <end position="492"/>
    </location>
</feature>
<keyword evidence="6 10" id="KW-0630">Potassium</keyword>
<dbReference type="KEGG" id="clus:A9F13_11g00143"/>
<dbReference type="AlphaFoldDB" id="A0AA91T0Z1"/>
<comment type="subcellular location">
    <subcellularLocation>
        <location evidence="1">Membrane</location>
        <topology evidence="1">Multi-pass membrane protein</topology>
    </subcellularLocation>
</comment>
<evidence type="ECO:0000256" key="9">
    <source>
        <dbReference type="ARBA" id="ARBA00023136"/>
    </source>
</evidence>
<feature type="compositionally biased region" description="Basic residues" evidence="11">
    <location>
        <begin position="329"/>
        <end position="340"/>
    </location>
</feature>
<dbReference type="PANTHER" id="PTHR31064:SF30">
    <property type="entry name" value="HIGH-AFFINITY POTASSIUM TRANSPORT PROTEIN-RELATED"/>
    <property type="match status" value="1"/>
</dbReference>
<gene>
    <name evidence="12" type="ORF">A9F13_11g00143</name>
</gene>
<keyword evidence="9 10" id="KW-0472">Membrane</keyword>
<evidence type="ECO:0000256" key="1">
    <source>
        <dbReference type="ARBA" id="ARBA00004141"/>
    </source>
</evidence>
<evidence type="ECO:0000313" key="13">
    <source>
        <dbReference type="Proteomes" id="UP000195602"/>
    </source>
</evidence>
<evidence type="ECO:0000256" key="11">
    <source>
        <dbReference type="SAM" id="MobiDB-lite"/>
    </source>
</evidence>
<feature type="region of interest" description="Disordered" evidence="11">
    <location>
        <begin position="213"/>
        <end position="282"/>
    </location>
</feature>
<protein>
    <recommendedName>
        <fullName evidence="10">Potassium transport protein</fullName>
    </recommendedName>
</protein>
<dbReference type="PANTHER" id="PTHR31064">
    <property type="entry name" value="POTASSIUM TRANSPORT PROTEIN DDB_G0292412-RELATED"/>
    <property type="match status" value="1"/>
</dbReference>
<dbReference type="GO" id="GO:0005886">
    <property type="term" value="C:plasma membrane"/>
    <property type="evidence" value="ECO:0007669"/>
    <property type="project" value="InterPro"/>
</dbReference>
<keyword evidence="3 10" id="KW-0813">Transport</keyword>
<dbReference type="InterPro" id="IPR015958">
    <property type="entry name" value="Trk1_fungi"/>
</dbReference>
<dbReference type="InterPro" id="IPR051143">
    <property type="entry name" value="TrkH_K-transport"/>
</dbReference>
<proteinExistence type="inferred from homology"/>
<feature type="compositionally biased region" description="Low complexity" evidence="11">
    <location>
        <begin position="353"/>
        <end position="371"/>
    </location>
</feature>
<evidence type="ECO:0000313" key="12">
    <source>
        <dbReference type="EMBL" id="OVF07684.1"/>
    </source>
</evidence>
<dbReference type="OMA" id="MLRLMIW"/>
<feature type="compositionally biased region" description="Basic residues" evidence="11">
    <location>
        <begin position="449"/>
        <end position="461"/>
    </location>
</feature>
<organism evidence="12 13">
    <name type="scientific">Clavispora lusitaniae</name>
    <name type="common">Candida lusitaniae</name>
    <dbReference type="NCBI Taxonomy" id="36911"/>
    <lineage>
        <taxon>Eukaryota</taxon>
        <taxon>Fungi</taxon>
        <taxon>Dikarya</taxon>
        <taxon>Ascomycota</taxon>
        <taxon>Saccharomycotina</taxon>
        <taxon>Pichiomycetes</taxon>
        <taxon>Metschnikowiaceae</taxon>
        <taxon>Clavispora</taxon>
    </lineage>
</organism>
<dbReference type="GO" id="GO:0030007">
    <property type="term" value="P:intracellular potassium ion homeostasis"/>
    <property type="evidence" value="ECO:0007669"/>
    <property type="project" value="UniProtKB-UniRule"/>
</dbReference>
<dbReference type="PIRSF" id="PIRSF002450">
    <property type="entry name" value="K+_transpter_TRK"/>
    <property type="match status" value="1"/>
</dbReference>
<evidence type="ECO:0000256" key="7">
    <source>
        <dbReference type="ARBA" id="ARBA00022989"/>
    </source>
</evidence>
<dbReference type="Proteomes" id="UP000195602">
    <property type="component" value="Unassembled WGS sequence"/>
</dbReference>
<feature type="compositionally biased region" description="Acidic residues" evidence="11">
    <location>
        <begin position="415"/>
        <end position="424"/>
    </location>
</feature>
<evidence type="ECO:0000256" key="3">
    <source>
        <dbReference type="ARBA" id="ARBA00022448"/>
    </source>
</evidence>
<dbReference type="EMBL" id="LYUB02000011">
    <property type="protein sequence ID" value="OVF07684.1"/>
    <property type="molecule type" value="Genomic_DNA"/>
</dbReference>
<feature type="transmembrane region" description="Helical" evidence="10">
    <location>
        <begin position="798"/>
        <end position="816"/>
    </location>
</feature>
<reference evidence="12 13" key="1">
    <citation type="submission" date="2017-04" db="EMBL/GenBank/DDBJ databases">
        <title>Draft genome of the yeast Clavispora lusitaniae type strain CBS 6936.</title>
        <authorList>
            <person name="Durrens P."/>
            <person name="Klopp C."/>
            <person name="Biteau N."/>
            <person name="Fitton-Ouhabi V."/>
            <person name="Dementhon K."/>
            <person name="Accoceberry I."/>
            <person name="Sherman D.J."/>
            <person name="Noel T."/>
        </authorList>
    </citation>
    <scope>NUCLEOTIDE SEQUENCE [LARGE SCALE GENOMIC DNA]</scope>
    <source>
        <strain evidence="12 13">CBS 6936</strain>
    </source>
</reference>
<dbReference type="InterPro" id="IPR004773">
    <property type="entry name" value="K/Na_transp_Trk1/HKT1"/>
</dbReference>
<keyword evidence="5 10" id="KW-0812">Transmembrane</keyword>
<feature type="transmembrane region" description="Helical" evidence="10">
    <location>
        <begin position="48"/>
        <end position="67"/>
    </location>
</feature>
<evidence type="ECO:0000256" key="8">
    <source>
        <dbReference type="ARBA" id="ARBA00023065"/>
    </source>
</evidence>
<dbReference type="GO" id="GO:0140107">
    <property type="term" value="F:high-affinity potassium ion transmembrane transporter activity"/>
    <property type="evidence" value="ECO:0007669"/>
    <property type="project" value="TreeGrafter"/>
</dbReference>
<evidence type="ECO:0000256" key="10">
    <source>
        <dbReference type="PIRNR" id="PIRNR002450"/>
    </source>
</evidence>
<feature type="transmembrane region" description="Helical" evidence="10">
    <location>
        <begin position="673"/>
        <end position="695"/>
    </location>
</feature>
<feature type="compositionally biased region" description="Basic and acidic residues" evidence="11">
    <location>
        <begin position="175"/>
        <end position="188"/>
    </location>
</feature>
<feature type="transmembrane region" description="Helical" evidence="10">
    <location>
        <begin position="538"/>
        <end position="560"/>
    </location>
</feature>
<sequence length="966" mass="110464">MGLKSIRKFRKEVVGTTFGHTLRNIIGKISGALHPYVRKVVPNFRTAHYVYIISMVFISSVIVYPISNFEYIDILFLMSGACTQAGLNTINLNELKLSQQILVYIITTLTTPIFIHSSLLFLRLYWFERHFDNIKETSKLDHRMRRSATSMARTTSIDPTLVNTVNNSNLGYQEGRFRNEDVAQREKTTSPVHVPTTQPEDVSEVEAIDIERTPTPVDHLESSPQKTSASTPEETNGQSTMYSQPSDPASLAEPIPAHIDENKDKIKFGDLPHPSKRRKEFDPSDMYKSIAMLQNNRSDSAAEDDVLVIKSPKEIERDNNTPIYIKKSSTPKKRRKWGVKNLRKKHTWETIRRNSSSGIRRRFSSNSLNENESIDSEDEDNRRRSGFIDDVLDTDNDAETDHNAENYSVFSETSANDDEDDDEVDQKSDSIGPKDTSHLKFAAAPERHPRPRKTRSRRLSRWRTPTLSRHHTQGTDECSNVDTDDEEPSLSEGEHLRHVMSANYLSWIPTIGRNSTFVHLTEEQKEELGGVEYRAIKLLIKILVVFYIGFHIVAFCLFVGFIKVAKGYAVKMRELGFSPVWWGFFTAQSSFNDLGLTLTPNSMMTYSRSIYILVICSFFVVIGNTGFPIILRFIIWIMFKFARPMSLLKESLGFLLDHPRRCFTLLFPSIPTWWLLFILVVLNATDLILFIVLDFGSEYLSPIPKGLRVLDGLFQAFSTRTAGFSVVDLSQLHPSIQVSYMIMMYISVLPLAISIRRTNVYEEQSLGIYATARDEDATEETPKNFIGSHLRNQLSFDLWYIFLGLFIICIAEGGKLKRNDYRFTVFTILFEIISAYGTVGLSLGYPNIDQSLSHEFTTISKLVIVAMMIRGRHRGLPYSLDRAIMLPDADMQRRDMMQETHAQRTQRVDSISTHSNNDASTIDRLNGLRKTITRKAAAYRKNSLFPAPTKLPEDFYEMNNYPRSSR</sequence>
<comment type="similarity">
    <text evidence="2 10">Belongs to the TrkH potassium transport family.</text>
</comment>
<feature type="region of interest" description="Disordered" evidence="11">
    <location>
        <begin position="167"/>
        <end position="200"/>
    </location>
</feature>
<feature type="compositionally biased region" description="Polar residues" evidence="11">
    <location>
        <begin position="189"/>
        <end position="200"/>
    </location>
</feature>
<feature type="compositionally biased region" description="Polar residues" evidence="11">
    <location>
        <begin position="222"/>
        <end position="247"/>
    </location>
</feature>
<dbReference type="GO" id="GO:1990573">
    <property type="term" value="P:potassium ion import across plasma membrane"/>
    <property type="evidence" value="ECO:0007669"/>
    <property type="project" value="TreeGrafter"/>
</dbReference>
<keyword evidence="8 10" id="KW-0406">Ion transport</keyword>
<evidence type="ECO:0000256" key="6">
    <source>
        <dbReference type="ARBA" id="ARBA00022958"/>
    </source>
</evidence>